<organism evidence="2 4">
    <name type="scientific">Orrella dioscoreae</name>
    <dbReference type="NCBI Taxonomy" id="1851544"/>
    <lineage>
        <taxon>Bacteria</taxon>
        <taxon>Pseudomonadati</taxon>
        <taxon>Pseudomonadota</taxon>
        <taxon>Betaproteobacteria</taxon>
        <taxon>Burkholderiales</taxon>
        <taxon>Alcaligenaceae</taxon>
        <taxon>Orrella</taxon>
    </lineage>
</organism>
<evidence type="ECO:0000313" key="4">
    <source>
        <dbReference type="Proteomes" id="UP000078558"/>
    </source>
</evidence>
<accession>A0A1C3K100</accession>
<dbReference type="EMBL" id="LT907988">
    <property type="protein sequence ID" value="SOE47510.1"/>
    <property type="molecule type" value="Genomic_DNA"/>
</dbReference>
<evidence type="ECO:0000256" key="1">
    <source>
        <dbReference type="SAM" id="MobiDB-lite"/>
    </source>
</evidence>
<dbReference type="STRING" id="1851544.ODI_00289"/>
<dbReference type="EMBL" id="FLRC01000015">
    <property type="protein sequence ID" value="SBT25190.1"/>
    <property type="molecule type" value="Genomic_DNA"/>
</dbReference>
<dbReference type="KEGG" id="odi:ODI_R0882"/>
<dbReference type="AlphaFoldDB" id="A0A1C3K100"/>
<evidence type="ECO:0000313" key="2">
    <source>
        <dbReference type="EMBL" id="SBT25190.1"/>
    </source>
</evidence>
<reference evidence="3 4" key="2">
    <citation type="submission" date="2017-08" db="EMBL/GenBank/DDBJ databases">
        <authorList>
            <person name="de Groot N.N."/>
        </authorList>
    </citation>
    <scope>NUCLEOTIDE SEQUENCE [LARGE SCALE GENOMIC DNA]</scope>
    <source>
        <strain evidence="3">Orrdi1</strain>
    </source>
</reference>
<proteinExistence type="predicted"/>
<feature type="region of interest" description="Disordered" evidence="1">
    <location>
        <begin position="23"/>
        <end position="61"/>
    </location>
</feature>
<dbReference type="Proteomes" id="UP000078558">
    <property type="component" value="Chromosome I"/>
</dbReference>
<keyword evidence="4" id="KW-1185">Reference proteome</keyword>
<evidence type="ECO:0000313" key="3">
    <source>
        <dbReference type="EMBL" id="SOE47510.1"/>
    </source>
</evidence>
<name>A0A1C3K100_9BURK</name>
<reference evidence="2 4" key="1">
    <citation type="submission" date="2016-06" db="EMBL/GenBank/DDBJ databases">
        <authorList>
            <person name="Kjaerup R.B."/>
            <person name="Dalgaard T.S."/>
            <person name="Juul-Madsen H.R."/>
        </authorList>
    </citation>
    <scope>NUCLEOTIDE SEQUENCE [LARGE SCALE GENOMIC DNA]</scope>
    <source>
        <strain evidence="2">Orrdi1</strain>
    </source>
</reference>
<gene>
    <name evidence="2" type="ORF">ODI_00289</name>
    <name evidence="3" type="ORF">ODI_R0882</name>
</gene>
<sequence>MGPDKSSAPRRLDSLLYTSRFPVEAKPVPPFAPEGSSPPETLARTVTGHQSRAPGTDLGQD</sequence>
<protein>
    <submittedName>
        <fullName evidence="2">Uncharacterized protein</fullName>
    </submittedName>
</protein>